<proteinExistence type="predicted"/>
<dbReference type="PANTHER" id="PTHR30143:SF0">
    <property type="entry name" value="2-KETO-4-PENTENOATE HYDRATASE"/>
    <property type="match status" value="1"/>
</dbReference>
<dbReference type="Proteomes" id="UP000630353">
    <property type="component" value="Unassembled WGS sequence"/>
</dbReference>
<gene>
    <name evidence="3" type="ORF">GCM10017083_52470</name>
</gene>
<keyword evidence="1" id="KW-0456">Lyase</keyword>
<reference evidence="3" key="1">
    <citation type="journal article" date="2014" name="Int. J. Syst. Evol. Microbiol.">
        <title>Complete genome sequence of Corynebacterium casei LMG S-19264T (=DSM 44701T), isolated from a smear-ripened cheese.</title>
        <authorList>
            <consortium name="US DOE Joint Genome Institute (JGI-PGF)"/>
            <person name="Walter F."/>
            <person name="Albersmeier A."/>
            <person name="Kalinowski J."/>
            <person name="Ruckert C."/>
        </authorList>
    </citation>
    <scope>NUCLEOTIDE SEQUENCE</scope>
    <source>
        <strain evidence="3">KCTC 42651</strain>
    </source>
</reference>
<comment type="caution">
    <text evidence="3">The sequence shown here is derived from an EMBL/GenBank/DDBJ whole genome shotgun (WGS) entry which is preliminary data.</text>
</comment>
<evidence type="ECO:0000313" key="4">
    <source>
        <dbReference type="Proteomes" id="UP000630353"/>
    </source>
</evidence>
<name>A0A918XX64_9PROT</name>
<dbReference type="InterPro" id="IPR036663">
    <property type="entry name" value="Fumarylacetoacetase_C_sf"/>
</dbReference>
<dbReference type="GO" id="GO:0008684">
    <property type="term" value="F:2-oxopent-4-enoate hydratase activity"/>
    <property type="evidence" value="ECO:0007669"/>
    <property type="project" value="TreeGrafter"/>
</dbReference>
<dbReference type="EMBL" id="BMZS01000015">
    <property type="protein sequence ID" value="GHD62938.1"/>
    <property type="molecule type" value="Genomic_DNA"/>
</dbReference>
<dbReference type="Gene3D" id="3.90.850.10">
    <property type="entry name" value="Fumarylacetoacetase-like, C-terminal domain"/>
    <property type="match status" value="1"/>
</dbReference>
<reference evidence="3" key="2">
    <citation type="submission" date="2020-09" db="EMBL/GenBank/DDBJ databases">
        <authorList>
            <person name="Sun Q."/>
            <person name="Kim S."/>
        </authorList>
    </citation>
    <scope>NUCLEOTIDE SEQUENCE</scope>
    <source>
        <strain evidence="3">KCTC 42651</strain>
    </source>
</reference>
<keyword evidence="4" id="KW-1185">Reference proteome</keyword>
<dbReference type="AlphaFoldDB" id="A0A918XX64"/>
<dbReference type="RefSeq" id="WP_189995342.1">
    <property type="nucleotide sequence ID" value="NZ_BMZS01000015.1"/>
</dbReference>
<accession>A0A918XX64</accession>
<dbReference type="InterPro" id="IPR050772">
    <property type="entry name" value="Hydratase-Decarb/MhpD_sf"/>
</dbReference>
<dbReference type="PANTHER" id="PTHR30143">
    <property type="entry name" value="ACID HYDRATASE"/>
    <property type="match status" value="1"/>
</dbReference>
<dbReference type="InterPro" id="IPR011234">
    <property type="entry name" value="Fumarylacetoacetase-like_C"/>
</dbReference>
<feature type="domain" description="Fumarylacetoacetase-like C-terminal" evidence="2">
    <location>
        <begin position="68"/>
        <end position="251"/>
    </location>
</feature>
<dbReference type="Pfam" id="PF01557">
    <property type="entry name" value="FAA_hydrolase"/>
    <property type="match status" value="1"/>
</dbReference>
<evidence type="ECO:0000259" key="2">
    <source>
        <dbReference type="Pfam" id="PF01557"/>
    </source>
</evidence>
<evidence type="ECO:0000256" key="1">
    <source>
        <dbReference type="ARBA" id="ARBA00023239"/>
    </source>
</evidence>
<protein>
    <submittedName>
        <fullName evidence="3">2-keto-4-pentenoate hydratase</fullName>
    </submittedName>
</protein>
<sequence>MTTGFTEAMVQARRTGRRVALPDAVPQDRAAAFAEHAAAFAALGLEVAGFKVGASGRTGEPTAAPLPAGTIHRDRARIAVTEAHPRWLEAELAFVMGAPLAAREAPYEAAEVLAAVEGLAAAIEIVDPRLADWPKVPPLAALADFQANGAAVVSAVGRSADGLKVEDLTVDFRMGDLVKTVPGTRYPGQDAIRLLVWLADNLRLWGPAVAARGLQPGDVVISGSWTSFDRAVAGTTATNTIAGIGSVAVEIVGG</sequence>
<evidence type="ECO:0000313" key="3">
    <source>
        <dbReference type="EMBL" id="GHD62938.1"/>
    </source>
</evidence>
<dbReference type="GO" id="GO:0005737">
    <property type="term" value="C:cytoplasm"/>
    <property type="evidence" value="ECO:0007669"/>
    <property type="project" value="TreeGrafter"/>
</dbReference>
<dbReference type="SUPFAM" id="SSF56529">
    <property type="entry name" value="FAH"/>
    <property type="match status" value="1"/>
</dbReference>
<organism evidence="3 4">
    <name type="scientific">Thalassobaculum fulvum</name>
    <dbReference type="NCBI Taxonomy" id="1633335"/>
    <lineage>
        <taxon>Bacteria</taxon>
        <taxon>Pseudomonadati</taxon>
        <taxon>Pseudomonadota</taxon>
        <taxon>Alphaproteobacteria</taxon>
        <taxon>Rhodospirillales</taxon>
        <taxon>Thalassobaculaceae</taxon>
        <taxon>Thalassobaculum</taxon>
    </lineage>
</organism>